<evidence type="ECO:0000313" key="2">
    <source>
        <dbReference type="Proteomes" id="UP001281410"/>
    </source>
</evidence>
<keyword evidence="2" id="KW-1185">Reference proteome</keyword>
<dbReference type="Proteomes" id="UP001281410">
    <property type="component" value="Unassembled WGS sequence"/>
</dbReference>
<sequence length="154" mass="17843">MAISIGWSDNLRNKRLKLLAELWKGLRSKEQLWRQKLRISWLKEGDKNTKFFHLAANGRKRGNFISNLVSDGILCSEPSLVRKGVFDFFSYHYKNVEWERPKIRGLGVQHFSMADSEALEVQFSEEEFWTALSACDGNKTSGPDGFNLNFIRKI</sequence>
<name>A0AAE0A3G7_9ROSI</name>
<gene>
    <name evidence="1" type="ORF">Dsin_023022</name>
</gene>
<accession>A0AAE0A3G7</accession>
<dbReference type="AlphaFoldDB" id="A0AAE0A3G7"/>
<dbReference type="EMBL" id="JANJYJ010000007">
    <property type="protein sequence ID" value="KAK3199607.1"/>
    <property type="molecule type" value="Genomic_DNA"/>
</dbReference>
<comment type="caution">
    <text evidence="1">The sequence shown here is derived from an EMBL/GenBank/DDBJ whole genome shotgun (WGS) entry which is preliminary data.</text>
</comment>
<evidence type="ECO:0000313" key="1">
    <source>
        <dbReference type="EMBL" id="KAK3199607.1"/>
    </source>
</evidence>
<proteinExistence type="predicted"/>
<organism evidence="1 2">
    <name type="scientific">Dipteronia sinensis</name>
    <dbReference type="NCBI Taxonomy" id="43782"/>
    <lineage>
        <taxon>Eukaryota</taxon>
        <taxon>Viridiplantae</taxon>
        <taxon>Streptophyta</taxon>
        <taxon>Embryophyta</taxon>
        <taxon>Tracheophyta</taxon>
        <taxon>Spermatophyta</taxon>
        <taxon>Magnoliopsida</taxon>
        <taxon>eudicotyledons</taxon>
        <taxon>Gunneridae</taxon>
        <taxon>Pentapetalae</taxon>
        <taxon>rosids</taxon>
        <taxon>malvids</taxon>
        <taxon>Sapindales</taxon>
        <taxon>Sapindaceae</taxon>
        <taxon>Hippocastanoideae</taxon>
        <taxon>Acereae</taxon>
        <taxon>Dipteronia</taxon>
    </lineage>
</organism>
<reference evidence="1" key="1">
    <citation type="journal article" date="2023" name="Plant J.">
        <title>Genome sequences and population genomics provide insights into the demographic history, inbreeding, and mutation load of two 'living fossil' tree species of Dipteronia.</title>
        <authorList>
            <person name="Feng Y."/>
            <person name="Comes H.P."/>
            <person name="Chen J."/>
            <person name="Zhu S."/>
            <person name="Lu R."/>
            <person name="Zhang X."/>
            <person name="Li P."/>
            <person name="Qiu J."/>
            <person name="Olsen K.M."/>
            <person name="Qiu Y."/>
        </authorList>
    </citation>
    <scope>NUCLEOTIDE SEQUENCE</scope>
    <source>
        <strain evidence="1">NBL</strain>
    </source>
</reference>
<protein>
    <submittedName>
        <fullName evidence="1">Uncharacterized protein</fullName>
    </submittedName>
</protein>